<keyword evidence="1" id="KW-1133">Transmembrane helix</keyword>
<keyword evidence="1" id="KW-0472">Membrane</keyword>
<geneLocation type="mitochondrion" evidence="2"/>
<gene>
    <name evidence="2" type="primary">ATP8</name>
</gene>
<keyword evidence="1" id="KW-0812">Transmembrane</keyword>
<protein>
    <submittedName>
        <fullName evidence="2">ATP synthase F0 subunit 8</fullName>
    </submittedName>
</protein>
<dbReference type="GeneID" id="55631300"/>
<dbReference type="RefSeq" id="YP_009859729.1">
    <property type="nucleotide sequence ID" value="NC_048882.1"/>
</dbReference>
<sequence length="51" mass="6398">MPQLSPLKWFYLYIYMNFFMFMILIKFNFSIIHSPKPLITNMNMYNLNWKI</sequence>
<dbReference type="AlphaFoldDB" id="A0A6M9AX12"/>
<keyword evidence="2" id="KW-0496">Mitochondrion</keyword>
<feature type="transmembrane region" description="Helical" evidence="1">
    <location>
        <begin position="12"/>
        <end position="32"/>
    </location>
</feature>
<organism evidence="2">
    <name type="scientific">Allorhynchium sp. YN</name>
    <dbReference type="NCBI Taxonomy" id="2742724"/>
    <lineage>
        <taxon>Eukaryota</taxon>
        <taxon>Metazoa</taxon>
        <taxon>Ecdysozoa</taxon>
        <taxon>Arthropoda</taxon>
        <taxon>Hexapoda</taxon>
        <taxon>Insecta</taxon>
        <taxon>Pterygota</taxon>
        <taxon>Neoptera</taxon>
        <taxon>Endopterygota</taxon>
        <taxon>Hymenoptera</taxon>
        <taxon>Apocrita</taxon>
        <taxon>Aculeata</taxon>
        <taxon>Vespoidea</taxon>
        <taxon>Vespidae</taxon>
        <taxon>Vespidae incertae sedis</taxon>
        <taxon>Allorhynchium</taxon>
    </lineage>
</organism>
<reference evidence="2" key="1">
    <citation type="submission" date="2018-10" db="EMBL/GenBank/DDBJ databases">
        <title>Mitochondrial genome of four interrelated genera and Comparative analysis in the family Vespidae (Hymenoptera: Vespidae).</title>
        <authorList>
            <person name="Zhang Q.-H."/>
            <person name="Li T.-J."/>
        </authorList>
    </citation>
    <scope>NUCLEOTIDE SEQUENCE</scope>
</reference>
<name>A0A6M9AX12_9HYME</name>
<evidence type="ECO:0000256" key="1">
    <source>
        <dbReference type="SAM" id="Phobius"/>
    </source>
</evidence>
<accession>A0A6M9AX12</accession>
<dbReference type="CTD" id="4509"/>
<evidence type="ECO:0000313" key="2">
    <source>
        <dbReference type="EMBL" id="QKK69210.1"/>
    </source>
</evidence>
<proteinExistence type="predicted"/>
<dbReference type="EMBL" id="MK051022">
    <property type="protein sequence ID" value="QKK69210.1"/>
    <property type="molecule type" value="Genomic_DNA"/>
</dbReference>